<feature type="transmembrane region" description="Helical" evidence="5">
    <location>
        <begin position="253"/>
        <end position="283"/>
    </location>
</feature>
<reference evidence="7 8" key="1">
    <citation type="submission" date="2024-06" db="EMBL/GenBank/DDBJ databases">
        <title>Sorghum-associated microbial communities from plants grown in Nebraska, USA.</title>
        <authorList>
            <person name="Schachtman D."/>
        </authorList>
    </citation>
    <scope>NUCLEOTIDE SEQUENCE [LARGE SCALE GENOMIC DNA]</scope>
    <source>
        <strain evidence="7 8">3552</strain>
    </source>
</reference>
<keyword evidence="4 5" id="KW-0472">Membrane</keyword>
<dbReference type="Pfam" id="PF13515">
    <property type="entry name" value="FUSC_2"/>
    <property type="match status" value="1"/>
</dbReference>
<evidence type="ECO:0000256" key="5">
    <source>
        <dbReference type="SAM" id="Phobius"/>
    </source>
</evidence>
<evidence type="ECO:0000256" key="4">
    <source>
        <dbReference type="ARBA" id="ARBA00023136"/>
    </source>
</evidence>
<proteinExistence type="predicted"/>
<comment type="caution">
    <text evidence="7">The sequence shown here is derived from an EMBL/GenBank/DDBJ whole genome shotgun (WGS) entry which is preliminary data.</text>
</comment>
<feature type="transmembrane region" description="Helical" evidence="5">
    <location>
        <begin position="151"/>
        <end position="176"/>
    </location>
</feature>
<evidence type="ECO:0000256" key="1">
    <source>
        <dbReference type="ARBA" id="ARBA00004141"/>
    </source>
</evidence>
<evidence type="ECO:0000259" key="6">
    <source>
        <dbReference type="Pfam" id="PF13515"/>
    </source>
</evidence>
<feature type="transmembrane region" description="Helical" evidence="5">
    <location>
        <begin position="295"/>
        <end position="314"/>
    </location>
</feature>
<protein>
    <recommendedName>
        <fullName evidence="6">Integral membrane bound transporter domain-containing protein</fullName>
    </recommendedName>
</protein>
<evidence type="ECO:0000256" key="2">
    <source>
        <dbReference type="ARBA" id="ARBA00022692"/>
    </source>
</evidence>
<feature type="transmembrane region" description="Helical" evidence="5">
    <location>
        <begin position="98"/>
        <end position="121"/>
    </location>
</feature>
<keyword evidence="8" id="KW-1185">Reference proteome</keyword>
<feature type="transmembrane region" description="Helical" evidence="5">
    <location>
        <begin position="326"/>
        <end position="346"/>
    </location>
</feature>
<feature type="domain" description="Integral membrane bound transporter" evidence="6">
    <location>
        <begin position="214"/>
        <end position="336"/>
    </location>
</feature>
<sequence length="354" mass="36432">MSSPPAPELPGIKHLVSVGPNAGAHLVAIRSGVAALVPLLVLWALDRVDLASFAILAATGAVFGRNAALGRRLVMQLQTTTVLVLLIVGGAASNDAGLPGWGIVLATALVAGVCSAAADILRWTPSGCLFFVFAFAVSASTDSASTSPSLIAITAATTALFTVFVTFCGAAIELAVRRWCQNAIETTQIAPPSRLQPAVISAHASVCFIAAAAAGMLSLAGGLAHPYWAMVSAIVPVAGSTTLGQLTRSVHRLLGTFLGIGVTAMILFGSPDTLLLIFVLAVLTAGTELMVARNYGLAMLFLTPLTISMMFLNNPQPLGPILADRAVETCIGLAVVNVLIVLTHSVRHPSDRIK</sequence>
<gene>
    <name evidence="7" type="ORF">ABIE37_000182</name>
</gene>
<feature type="transmembrane region" description="Helical" evidence="5">
    <location>
        <begin position="73"/>
        <end position="92"/>
    </location>
</feature>
<dbReference type="Proteomes" id="UP001549307">
    <property type="component" value="Unassembled WGS sequence"/>
</dbReference>
<name>A0ABV2P154_9MICC</name>
<dbReference type="InterPro" id="IPR049453">
    <property type="entry name" value="Memb_transporter_dom"/>
</dbReference>
<evidence type="ECO:0000256" key="3">
    <source>
        <dbReference type="ARBA" id="ARBA00022989"/>
    </source>
</evidence>
<organism evidence="7 8">
    <name type="scientific">Arthrobacter bambusae</name>
    <dbReference type="NCBI Taxonomy" id="1338426"/>
    <lineage>
        <taxon>Bacteria</taxon>
        <taxon>Bacillati</taxon>
        <taxon>Actinomycetota</taxon>
        <taxon>Actinomycetes</taxon>
        <taxon>Micrococcales</taxon>
        <taxon>Micrococcaceae</taxon>
        <taxon>Arthrobacter</taxon>
    </lineage>
</organism>
<keyword evidence="3 5" id="KW-1133">Transmembrane helix</keyword>
<accession>A0ABV2P154</accession>
<dbReference type="EMBL" id="JBEPSN010000001">
    <property type="protein sequence ID" value="MET4538427.1"/>
    <property type="molecule type" value="Genomic_DNA"/>
</dbReference>
<keyword evidence="2 5" id="KW-0812">Transmembrane</keyword>
<feature type="transmembrane region" description="Helical" evidence="5">
    <location>
        <begin position="22"/>
        <end position="44"/>
    </location>
</feature>
<feature type="transmembrane region" description="Helical" evidence="5">
    <location>
        <begin position="197"/>
        <end position="221"/>
    </location>
</feature>
<comment type="subcellular location">
    <subcellularLocation>
        <location evidence="1">Membrane</location>
        <topology evidence="1">Multi-pass membrane protein</topology>
    </subcellularLocation>
</comment>
<feature type="transmembrane region" description="Helical" evidence="5">
    <location>
        <begin position="128"/>
        <end position="145"/>
    </location>
</feature>
<evidence type="ECO:0000313" key="8">
    <source>
        <dbReference type="Proteomes" id="UP001549307"/>
    </source>
</evidence>
<evidence type="ECO:0000313" key="7">
    <source>
        <dbReference type="EMBL" id="MET4538427.1"/>
    </source>
</evidence>